<accession>A0A0P6VIQ2</accession>
<organism evidence="10 11">
    <name type="scientific">Prosthecodimorpha hirschii</name>
    <dbReference type="NCBI Taxonomy" id="665126"/>
    <lineage>
        <taxon>Bacteria</taxon>
        <taxon>Pseudomonadati</taxon>
        <taxon>Pseudomonadota</taxon>
        <taxon>Alphaproteobacteria</taxon>
        <taxon>Hyphomicrobiales</taxon>
        <taxon>Ancalomicrobiaceae</taxon>
        <taxon>Prosthecodimorpha</taxon>
    </lineage>
</organism>
<keyword evidence="11" id="KW-1185">Reference proteome</keyword>
<protein>
    <submittedName>
        <fullName evidence="10">Polyamine ABC transporter permease</fullName>
    </submittedName>
</protein>
<evidence type="ECO:0000256" key="3">
    <source>
        <dbReference type="ARBA" id="ARBA00022448"/>
    </source>
</evidence>
<dbReference type="PROSITE" id="PS50928">
    <property type="entry name" value="ABC_TM1"/>
    <property type="match status" value="1"/>
</dbReference>
<evidence type="ECO:0000256" key="7">
    <source>
        <dbReference type="ARBA" id="ARBA00023136"/>
    </source>
</evidence>
<comment type="similarity">
    <text evidence="2">Belongs to the binding-protein-dependent transport system permease family. CysTW subfamily.</text>
</comment>
<reference evidence="10 11" key="2">
    <citation type="submission" date="2015-10" db="EMBL/GenBank/DDBJ databases">
        <title>Draft Genome Sequence of Prosthecomicrobium hirschii ATCC 27832.</title>
        <authorList>
            <person name="Daniel J."/>
            <person name="Givan S.A."/>
            <person name="Brun Y.V."/>
            <person name="Brown P.J."/>
        </authorList>
    </citation>
    <scope>NUCLEOTIDE SEQUENCE [LARGE SCALE GENOMIC DNA]</scope>
    <source>
        <strain evidence="10 11">16</strain>
    </source>
</reference>
<evidence type="ECO:0000256" key="8">
    <source>
        <dbReference type="RuleBase" id="RU363032"/>
    </source>
</evidence>
<dbReference type="Pfam" id="PF00528">
    <property type="entry name" value="BPD_transp_1"/>
    <property type="match status" value="1"/>
</dbReference>
<feature type="domain" description="ABC transmembrane type-1" evidence="9">
    <location>
        <begin position="62"/>
        <end position="268"/>
    </location>
</feature>
<feature type="transmembrane region" description="Helical" evidence="8">
    <location>
        <begin position="93"/>
        <end position="112"/>
    </location>
</feature>
<dbReference type="AlphaFoldDB" id="A0A0P6VIQ2"/>
<dbReference type="Proteomes" id="UP000048984">
    <property type="component" value="Unassembled WGS sequence"/>
</dbReference>
<dbReference type="PANTHER" id="PTHR42929">
    <property type="entry name" value="INNER MEMBRANE ABC TRANSPORTER PERMEASE PROTEIN YDCU-RELATED-RELATED"/>
    <property type="match status" value="1"/>
</dbReference>
<evidence type="ECO:0000256" key="2">
    <source>
        <dbReference type="ARBA" id="ARBA00007069"/>
    </source>
</evidence>
<dbReference type="CDD" id="cd06261">
    <property type="entry name" value="TM_PBP2"/>
    <property type="match status" value="1"/>
</dbReference>
<feature type="transmembrane region" description="Helical" evidence="8">
    <location>
        <begin position="57"/>
        <end position="81"/>
    </location>
</feature>
<keyword evidence="6 8" id="KW-1133">Transmembrane helix</keyword>
<comment type="caution">
    <text evidence="10">The sequence shown here is derived from an EMBL/GenBank/DDBJ whole genome shotgun (WGS) entry which is preliminary data.</text>
</comment>
<reference evidence="10 11" key="1">
    <citation type="submission" date="2015-09" db="EMBL/GenBank/DDBJ databases">
        <authorList>
            <person name="Jackson K.R."/>
            <person name="Lunt B.L."/>
            <person name="Fisher J.N.B."/>
            <person name="Gardner A.V."/>
            <person name="Bailey M.E."/>
            <person name="Deus L.M."/>
            <person name="Earl A.S."/>
            <person name="Gibby P.D."/>
            <person name="Hartmann K.A."/>
            <person name="Liu J.E."/>
            <person name="Manci A.M."/>
            <person name="Nielsen D.A."/>
            <person name="Solomon M.B."/>
            <person name="Breakwell D.P."/>
            <person name="Burnett S.H."/>
            <person name="Grose J.H."/>
        </authorList>
    </citation>
    <scope>NUCLEOTIDE SEQUENCE [LARGE SCALE GENOMIC DNA]</scope>
    <source>
        <strain evidence="10 11">16</strain>
    </source>
</reference>
<evidence type="ECO:0000256" key="6">
    <source>
        <dbReference type="ARBA" id="ARBA00022989"/>
    </source>
</evidence>
<evidence type="ECO:0000259" key="9">
    <source>
        <dbReference type="PROSITE" id="PS50928"/>
    </source>
</evidence>
<dbReference type="STRING" id="665126.ABB55_07055"/>
<dbReference type="InterPro" id="IPR035906">
    <property type="entry name" value="MetI-like_sf"/>
</dbReference>
<dbReference type="GO" id="GO:0005886">
    <property type="term" value="C:plasma membrane"/>
    <property type="evidence" value="ECO:0007669"/>
    <property type="project" value="UniProtKB-SubCell"/>
</dbReference>
<dbReference type="RefSeq" id="WP_054358179.1">
    <property type="nucleotide sequence ID" value="NZ_JAPCYQ010000001.1"/>
</dbReference>
<sequence>MSGAGGTSKGAAAALMAPALLVVAIVFLAPLVRLFAMSFEAKAGPMATYLEVLGDPIYRHVFVNTFVVSATVTVVAIAIAYPTAFALTRIGPAWRTLLFACVLFPLWISVLVRTFSWMLLLERNGPINRALVGSGLIDQPLSLLFNRTGVLIGMVQVLLPYAVLPIYAAVLRIDPALIRASEGLGASRLRTFLSVLLPLSMRGVATAATFVFLLALGFFITPALLGGPASMTLSMLIDSLVNERLDWPLAAAASMVLMVAALIVVGLAGRFVSVRAIAEAHR</sequence>
<evidence type="ECO:0000256" key="5">
    <source>
        <dbReference type="ARBA" id="ARBA00022692"/>
    </source>
</evidence>
<feature type="transmembrane region" description="Helical" evidence="8">
    <location>
        <begin position="12"/>
        <end position="37"/>
    </location>
</feature>
<keyword evidence="5 8" id="KW-0812">Transmembrane</keyword>
<feature type="transmembrane region" description="Helical" evidence="8">
    <location>
        <begin position="150"/>
        <end position="171"/>
    </location>
</feature>
<proteinExistence type="inferred from homology"/>
<dbReference type="EMBL" id="LJYW01000001">
    <property type="protein sequence ID" value="KPL52016.1"/>
    <property type="molecule type" value="Genomic_DNA"/>
</dbReference>
<keyword evidence="4" id="KW-1003">Cell membrane</keyword>
<evidence type="ECO:0000313" key="10">
    <source>
        <dbReference type="EMBL" id="KPL52016.1"/>
    </source>
</evidence>
<feature type="transmembrane region" description="Helical" evidence="8">
    <location>
        <begin position="245"/>
        <end position="272"/>
    </location>
</feature>
<feature type="transmembrane region" description="Helical" evidence="8">
    <location>
        <begin position="192"/>
        <end position="225"/>
    </location>
</feature>
<keyword evidence="3 8" id="KW-0813">Transport</keyword>
<dbReference type="Gene3D" id="1.10.3720.10">
    <property type="entry name" value="MetI-like"/>
    <property type="match status" value="1"/>
</dbReference>
<keyword evidence="7 8" id="KW-0472">Membrane</keyword>
<dbReference type="GO" id="GO:0055085">
    <property type="term" value="P:transmembrane transport"/>
    <property type="evidence" value="ECO:0007669"/>
    <property type="project" value="InterPro"/>
</dbReference>
<dbReference type="PANTHER" id="PTHR42929:SF5">
    <property type="entry name" value="ABC TRANSPORTER PERMEASE PROTEIN"/>
    <property type="match status" value="1"/>
</dbReference>
<dbReference type="SUPFAM" id="SSF161098">
    <property type="entry name" value="MetI-like"/>
    <property type="match status" value="1"/>
</dbReference>
<gene>
    <name evidence="10" type="ORF">ABB55_07055</name>
</gene>
<evidence type="ECO:0000256" key="4">
    <source>
        <dbReference type="ARBA" id="ARBA00022475"/>
    </source>
</evidence>
<evidence type="ECO:0000313" key="11">
    <source>
        <dbReference type="Proteomes" id="UP000048984"/>
    </source>
</evidence>
<comment type="subcellular location">
    <subcellularLocation>
        <location evidence="1 8">Cell membrane</location>
        <topology evidence="1 8">Multi-pass membrane protein</topology>
    </subcellularLocation>
</comment>
<dbReference type="InterPro" id="IPR000515">
    <property type="entry name" value="MetI-like"/>
</dbReference>
<name>A0A0P6VIQ2_9HYPH</name>
<evidence type="ECO:0000256" key="1">
    <source>
        <dbReference type="ARBA" id="ARBA00004651"/>
    </source>
</evidence>